<dbReference type="CDD" id="cd22671">
    <property type="entry name" value="FHA_APTX-like"/>
    <property type="match status" value="1"/>
</dbReference>
<feature type="compositionally biased region" description="Gly residues" evidence="4">
    <location>
        <begin position="295"/>
        <end position="310"/>
    </location>
</feature>
<keyword evidence="2" id="KW-0378">Hydrolase</keyword>
<dbReference type="Gene3D" id="3.30.428.10">
    <property type="entry name" value="HIT-like"/>
    <property type="match status" value="1"/>
</dbReference>
<dbReference type="Pfam" id="PF11969">
    <property type="entry name" value="DcpS_C"/>
    <property type="match status" value="1"/>
</dbReference>
<protein>
    <recommendedName>
        <fullName evidence="10">Aprataxin</fullName>
    </recommendedName>
</protein>
<evidence type="ECO:0008006" key="10">
    <source>
        <dbReference type="Google" id="ProtNLM"/>
    </source>
</evidence>
<comment type="subcellular location">
    <subcellularLocation>
        <location evidence="1">Nucleus</location>
    </subcellularLocation>
</comment>
<dbReference type="GO" id="GO:0033699">
    <property type="term" value="F:DNA 5'-adenosine monophosphate hydrolase activity"/>
    <property type="evidence" value="ECO:0007669"/>
    <property type="project" value="TreeGrafter"/>
</dbReference>
<dbReference type="InterPro" id="IPR008984">
    <property type="entry name" value="SMAD_FHA_dom_sf"/>
</dbReference>
<evidence type="ECO:0000259" key="7">
    <source>
        <dbReference type="Pfam" id="PF17913"/>
    </source>
</evidence>
<feature type="compositionally biased region" description="Acidic residues" evidence="4">
    <location>
        <begin position="327"/>
        <end position="344"/>
    </location>
</feature>
<feature type="compositionally biased region" description="Pro residues" evidence="4">
    <location>
        <begin position="414"/>
        <end position="432"/>
    </location>
</feature>
<dbReference type="GO" id="GO:0030983">
    <property type="term" value="F:mismatched DNA binding"/>
    <property type="evidence" value="ECO:0007669"/>
    <property type="project" value="TreeGrafter"/>
</dbReference>
<dbReference type="Pfam" id="PF10283">
    <property type="entry name" value="zf-CCHH"/>
    <property type="match status" value="1"/>
</dbReference>
<gene>
    <name evidence="8" type="ORF">HK097_006495</name>
</gene>
<dbReference type="PANTHER" id="PTHR12486:SF4">
    <property type="entry name" value="APRATAXIN"/>
    <property type="match status" value="1"/>
</dbReference>
<dbReference type="InterPro" id="IPR019808">
    <property type="entry name" value="Histidine_triad_CS"/>
</dbReference>
<evidence type="ECO:0000313" key="8">
    <source>
        <dbReference type="EMBL" id="KAJ3052343.1"/>
    </source>
</evidence>
<feature type="region of interest" description="Disordered" evidence="4">
    <location>
        <begin position="251"/>
        <end position="513"/>
    </location>
</feature>
<dbReference type="EMBL" id="JADGJD010000303">
    <property type="protein sequence ID" value="KAJ3052343.1"/>
    <property type="molecule type" value="Genomic_DNA"/>
</dbReference>
<feature type="compositionally biased region" description="Acidic residues" evidence="4">
    <location>
        <begin position="176"/>
        <end position="195"/>
    </location>
</feature>
<evidence type="ECO:0000256" key="2">
    <source>
        <dbReference type="ARBA" id="ARBA00022801"/>
    </source>
</evidence>
<dbReference type="SUPFAM" id="SSF49879">
    <property type="entry name" value="SMAD/FHA domain"/>
    <property type="match status" value="1"/>
</dbReference>
<comment type="caution">
    <text evidence="8">The sequence shown here is derived from an EMBL/GenBank/DDBJ whole genome shotgun (WGS) entry which is preliminary data.</text>
</comment>
<accession>A0AAD5SFP2</accession>
<dbReference type="GO" id="GO:0003697">
    <property type="term" value="F:single-stranded DNA binding"/>
    <property type="evidence" value="ECO:0007669"/>
    <property type="project" value="TreeGrafter"/>
</dbReference>
<dbReference type="InterPro" id="IPR041388">
    <property type="entry name" value="FHA_2"/>
</dbReference>
<dbReference type="AlphaFoldDB" id="A0AAD5SFP2"/>
<dbReference type="GO" id="GO:0000012">
    <property type="term" value="P:single strand break repair"/>
    <property type="evidence" value="ECO:0007669"/>
    <property type="project" value="TreeGrafter"/>
</dbReference>
<dbReference type="Pfam" id="PF17913">
    <property type="entry name" value="FHA_2"/>
    <property type="match status" value="1"/>
</dbReference>
<evidence type="ECO:0000313" key="9">
    <source>
        <dbReference type="Proteomes" id="UP001212841"/>
    </source>
</evidence>
<evidence type="ECO:0000259" key="6">
    <source>
        <dbReference type="Pfam" id="PF16278"/>
    </source>
</evidence>
<dbReference type="FunFam" id="3.30.428.10:FF:000004">
    <property type="entry name" value="aprataxin isoform X2"/>
    <property type="match status" value="1"/>
</dbReference>
<evidence type="ECO:0000256" key="3">
    <source>
        <dbReference type="ARBA" id="ARBA00023242"/>
    </source>
</evidence>
<dbReference type="PANTHER" id="PTHR12486">
    <property type="entry name" value="APRATAXIN-RELATED"/>
    <property type="match status" value="1"/>
</dbReference>
<feature type="region of interest" description="Disordered" evidence="4">
    <location>
        <begin position="110"/>
        <end position="231"/>
    </location>
</feature>
<keyword evidence="3" id="KW-0539">Nucleus</keyword>
<feature type="compositionally biased region" description="Basic and acidic residues" evidence="4">
    <location>
        <begin position="457"/>
        <end position="467"/>
    </location>
</feature>
<feature type="compositionally biased region" description="Acidic residues" evidence="4">
    <location>
        <begin position="119"/>
        <end position="128"/>
    </location>
</feature>
<dbReference type="InterPro" id="IPR019406">
    <property type="entry name" value="APLF_PBZ"/>
</dbReference>
<dbReference type="InterPro" id="IPR032566">
    <property type="entry name" value="Znf-C2HE"/>
</dbReference>
<dbReference type="GO" id="GO:0003725">
    <property type="term" value="F:double-stranded RNA binding"/>
    <property type="evidence" value="ECO:0007669"/>
    <property type="project" value="TreeGrafter"/>
</dbReference>
<feature type="compositionally biased region" description="Acidic residues" evidence="4">
    <location>
        <begin position="202"/>
        <end position="228"/>
    </location>
</feature>
<reference evidence="8" key="1">
    <citation type="submission" date="2020-05" db="EMBL/GenBank/DDBJ databases">
        <title>Phylogenomic resolution of chytrid fungi.</title>
        <authorList>
            <person name="Stajich J.E."/>
            <person name="Amses K."/>
            <person name="Simmons R."/>
            <person name="Seto K."/>
            <person name="Myers J."/>
            <person name="Bonds A."/>
            <person name="Quandt C.A."/>
            <person name="Barry K."/>
            <person name="Liu P."/>
            <person name="Grigoriev I."/>
            <person name="Longcore J.E."/>
            <person name="James T.Y."/>
        </authorList>
    </citation>
    <scope>NUCLEOTIDE SEQUENCE</scope>
    <source>
        <strain evidence="8">JEL0318</strain>
    </source>
</reference>
<proteinExistence type="predicted"/>
<feature type="domain" description="Aprataxin C2HE/C2H2/C2HC zinc finger" evidence="6">
    <location>
        <begin position="899"/>
        <end position="955"/>
    </location>
</feature>
<dbReference type="SUPFAM" id="SSF54197">
    <property type="entry name" value="HIT-like"/>
    <property type="match status" value="1"/>
</dbReference>
<dbReference type="Pfam" id="PF16278">
    <property type="entry name" value="zf-C2HE"/>
    <property type="match status" value="1"/>
</dbReference>
<feature type="compositionally biased region" description="Polar residues" evidence="4">
    <location>
        <begin position="439"/>
        <end position="452"/>
    </location>
</feature>
<dbReference type="Gene3D" id="3.40.220.10">
    <property type="entry name" value="Leucine Aminopeptidase, subunit E, domain 1"/>
    <property type="match status" value="1"/>
</dbReference>
<evidence type="ECO:0000259" key="5">
    <source>
        <dbReference type="Pfam" id="PF10283"/>
    </source>
</evidence>
<evidence type="ECO:0000256" key="1">
    <source>
        <dbReference type="ARBA" id="ARBA00004123"/>
    </source>
</evidence>
<feature type="compositionally biased region" description="Basic and acidic residues" evidence="4">
    <location>
        <begin position="255"/>
        <end position="264"/>
    </location>
</feature>
<dbReference type="PROSITE" id="PS00892">
    <property type="entry name" value="HIT_1"/>
    <property type="match status" value="1"/>
</dbReference>
<name>A0AAD5SFP2_9FUNG</name>
<dbReference type="GO" id="GO:1990165">
    <property type="term" value="F:single-strand break-containing DNA binding"/>
    <property type="evidence" value="ECO:0007669"/>
    <property type="project" value="TreeGrafter"/>
</dbReference>
<feature type="domain" description="PNK FHA" evidence="7">
    <location>
        <begin position="28"/>
        <end position="71"/>
    </location>
</feature>
<keyword evidence="9" id="KW-1185">Reference proteome</keyword>
<dbReference type="Gene3D" id="2.60.200.20">
    <property type="match status" value="1"/>
</dbReference>
<dbReference type="Proteomes" id="UP001212841">
    <property type="component" value="Unassembled WGS sequence"/>
</dbReference>
<sequence>MHQITIVQDTGDRHVLVKKGDSDQKGSIKIGRKTFGITAKRCSREQVEVQYDGSKGTVSVTQLGPNTSAIKRNGADEDMVRNKEYELHHGDGFYLLQGEHSFTVEIDPVPKKAPAAEATDSDTNDDEAPPQKSDAPAKKRASLNDDASAPPSKKAKPAPPKKSQPTRRIVKRKNSDEDDDVYGDADSDDYFDPDDPAFVVPDDADEDDDDDDDDDDDGEFNDEGDEDEDVRRVCMYGKKCYRNNPQHFLEFAHPWLDKDKKKGSDGGSGKRRKRDDAEDDDDDLDAPAKSSKSQRGGGSSRGRGGGGGPGAISDRVRTAKRKRVNYNEDDDDDEEDFAVEEEDEPQHRKRAPAADKKKPADTGGAWIPKRKKHDVTDDEGDDGVRKSSSVGSPAGQAKEEEAEDDPFGSKMDLDPPPPKPKPSAPAPIPAPTSIPSSKNGNPETGTINSLTSAPVEADTRTRNDDPKPGGVQLQRGRSNVSNPSEHRKERSLTPVMTRGSSNLSSEDGAGGAHEITRLGIPSISTNEGKVPGQQAVAIATKLFASFLKEHENVEIVLGDSDGGVVSAFKKAMQSEKRFSTIGGDLSRMKTDHRLKCQYLVVETSWRWKPTATSQCKAVYDRAGPTLAESVKARYGKPAQVGEAYPVEIDKSSPLYEEEGVVEVIHIVGPNLNPNRPHCLESDDATEKALEQLQTSYKAVLGCFAERAGLGTPEASEGKGKGKDKSLFDVLMNRTTPPSVEAPPIKSPAKGHYDYDKFKGGTNKGFSGGWSDALRPYCENPEKFSGKEVVDFDAEVVVVRDKFGKSKHHYLILPRRPIDSLASLKPSDIPILEKLKQRADRLVSDVLTSIGGKADVVRGEQDFRAGFHAVPSMKQVHLHVISQDFSTDAFKNKKHWNSFTTEFFKPWEDMVGRLKREGKVLYDPAEHEALLKGPLKCHRCGRECKTIPDVKKHIKACEG</sequence>
<organism evidence="8 9">
    <name type="scientific">Rhizophlyctis rosea</name>
    <dbReference type="NCBI Taxonomy" id="64517"/>
    <lineage>
        <taxon>Eukaryota</taxon>
        <taxon>Fungi</taxon>
        <taxon>Fungi incertae sedis</taxon>
        <taxon>Chytridiomycota</taxon>
        <taxon>Chytridiomycota incertae sedis</taxon>
        <taxon>Chytridiomycetes</taxon>
        <taxon>Rhizophlyctidales</taxon>
        <taxon>Rhizophlyctidaceae</taxon>
        <taxon>Rhizophlyctis</taxon>
    </lineage>
</organism>
<dbReference type="InterPro" id="IPR036265">
    <property type="entry name" value="HIT-like_sf"/>
</dbReference>
<dbReference type="GO" id="GO:0005634">
    <property type="term" value="C:nucleus"/>
    <property type="evidence" value="ECO:0007669"/>
    <property type="project" value="UniProtKB-SubCell"/>
</dbReference>
<dbReference type="InterPro" id="IPR043472">
    <property type="entry name" value="Macro_dom-like"/>
</dbReference>
<evidence type="ECO:0000256" key="4">
    <source>
        <dbReference type="SAM" id="MobiDB-lite"/>
    </source>
</evidence>
<feature type="domain" description="PBZ-type" evidence="5">
    <location>
        <begin position="232"/>
        <end position="255"/>
    </location>
</feature>